<dbReference type="InterPro" id="IPR008571">
    <property type="entry name" value="HerA-like"/>
</dbReference>
<dbReference type="SUPFAM" id="SSF52540">
    <property type="entry name" value="P-loop containing nucleoside triphosphate hydrolases"/>
    <property type="match status" value="1"/>
</dbReference>
<sequence length="563" mass="62751">MIILHDGTSGDLSHVQAMGSIEEGFALFDYVRLDQGDMSWIGQILEPNRNISIVNSNRLDPTILHGLRLMQDNPNVQSVESVQVFEIGILGQYNGRQLLTPRLRPLPGAVVSRLNVEDTSRVIGIPQRVNRDDGTSNVVGELLNAEGVPLCIDPLKFNYHIMVSGGTGSGKSNVSANLVEQALQFGKCVLLHDAKPDYGFIDRANTDPGVPTEIWEQFRSYGLVQHGISNVTRVGFHGLCDPNTVDAVVGFNASDFSPEILAGLFFPYSNEQAQFEGFAGAGDTLYQEVHSRDRQSYTTSDILDLVRQRMNKNVDPLLQIHEATGKAILRKANNRQKGMPWLDVVGQNTGKRNKKRLQSSLDGNWKQTVQSFTLEEYVEQGKILVINYAQMETRSYALILSYFLRICQQYCKKRNTDSVGIVQMVDEAHRVFDNDSQYSTSLERAFERVMREGRSVDHSIILSLQNTSQIPQRVMNNLNTKFVMRQNSKAEADAATQTMGREFSPQAMKLGTGQALVAIHESKATVLAQMAPSPFELMRTDNTGARINAQEPYLSAVTDEFDL</sequence>
<evidence type="ECO:0000259" key="1">
    <source>
        <dbReference type="Pfam" id="PF01935"/>
    </source>
</evidence>
<evidence type="ECO:0000313" key="3">
    <source>
        <dbReference type="Proteomes" id="UP001235303"/>
    </source>
</evidence>
<accession>A0ABT7ATQ2</accession>
<keyword evidence="2" id="KW-0547">Nucleotide-binding</keyword>
<dbReference type="Proteomes" id="UP001235303">
    <property type="component" value="Unassembled WGS sequence"/>
</dbReference>
<gene>
    <name evidence="2" type="ORF">PMG71_12735</name>
</gene>
<feature type="domain" description="Helicase HerA central" evidence="1">
    <location>
        <begin position="139"/>
        <end position="405"/>
    </location>
</feature>
<comment type="caution">
    <text evidence="2">The sequence shown here is derived from an EMBL/GenBank/DDBJ whole genome shotgun (WGS) entry which is preliminary data.</text>
</comment>
<organism evidence="2 3">
    <name type="scientific">Roseofilum acuticapitatum BLCC-M154</name>
    <dbReference type="NCBI Taxonomy" id="3022444"/>
    <lineage>
        <taxon>Bacteria</taxon>
        <taxon>Bacillati</taxon>
        <taxon>Cyanobacteriota</taxon>
        <taxon>Cyanophyceae</taxon>
        <taxon>Desertifilales</taxon>
        <taxon>Desertifilaceae</taxon>
        <taxon>Roseofilum</taxon>
        <taxon>Roseofilum acuticapitatum</taxon>
    </lineage>
</organism>
<dbReference type="GO" id="GO:0005524">
    <property type="term" value="F:ATP binding"/>
    <property type="evidence" value="ECO:0007669"/>
    <property type="project" value="UniProtKB-KW"/>
</dbReference>
<dbReference type="Pfam" id="PF01935">
    <property type="entry name" value="DUF87"/>
    <property type="match status" value="1"/>
</dbReference>
<evidence type="ECO:0000313" key="2">
    <source>
        <dbReference type="EMBL" id="MDJ1170298.1"/>
    </source>
</evidence>
<dbReference type="RefSeq" id="WP_283754056.1">
    <property type="nucleotide sequence ID" value="NZ_JAQOSP010000086.1"/>
</dbReference>
<reference evidence="2 3" key="1">
    <citation type="submission" date="2023-01" db="EMBL/GenBank/DDBJ databases">
        <title>Novel diversity within Roseofilum (Cyanobacteria; Desertifilaceae) from marine benthic mats with descriptions of four novel species.</title>
        <authorList>
            <person name="Wang Y."/>
            <person name="Berthold D.E."/>
            <person name="Hu J."/>
            <person name="Lefler F.W."/>
            <person name="Laughinghouse H.D. IV."/>
        </authorList>
    </citation>
    <scope>NUCLEOTIDE SEQUENCE [LARGE SCALE GENOMIC DNA]</scope>
    <source>
        <strain evidence="2 3">BLCC-M154</strain>
    </source>
</reference>
<proteinExistence type="predicted"/>
<dbReference type="EMBL" id="JAQOSP010000086">
    <property type="protein sequence ID" value="MDJ1170298.1"/>
    <property type="molecule type" value="Genomic_DNA"/>
</dbReference>
<dbReference type="InterPro" id="IPR002789">
    <property type="entry name" value="HerA_central"/>
</dbReference>
<dbReference type="PANTHER" id="PTHR42957:SF1">
    <property type="entry name" value="HELICASE MJ1565-RELATED"/>
    <property type="match status" value="1"/>
</dbReference>
<keyword evidence="3" id="KW-1185">Reference proteome</keyword>
<keyword evidence="2" id="KW-0067">ATP-binding</keyword>
<dbReference type="Gene3D" id="3.40.50.300">
    <property type="entry name" value="P-loop containing nucleotide triphosphate hydrolases"/>
    <property type="match status" value="2"/>
</dbReference>
<name>A0ABT7ATQ2_9CYAN</name>
<protein>
    <submittedName>
        <fullName evidence="2">ATP-binding protein</fullName>
    </submittedName>
</protein>
<dbReference type="InterPro" id="IPR027417">
    <property type="entry name" value="P-loop_NTPase"/>
</dbReference>
<dbReference type="PANTHER" id="PTHR42957">
    <property type="entry name" value="HELICASE MJ1565-RELATED"/>
    <property type="match status" value="1"/>
</dbReference>